<reference evidence="1" key="1">
    <citation type="submission" date="2014-09" db="EMBL/GenBank/DDBJ databases">
        <authorList>
            <person name="Magalhaes I.L.F."/>
            <person name="Oliveira U."/>
            <person name="Santos F.R."/>
            <person name="Vidigal T.H.D.A."/>
            <person name="Brescovit A.D."/>
            <person name="Santos A.J."/>
        </authorList>
    </citation>
    <scope>NUCLEOTIDE SEQUENCE</scope>
    <source>
        <tissue evidence="1">Shoot tissue taken approximately 20 cm above the soil surface</tissue>
    </source>
</reference>
<name>A0A0A9HTN8_ARUDO</name>
<organism evidence="1">
    <name type="scientific">Arundo donax</name>
    <name type="common">Giant reed</name>
    <name type="synonym">Donax arundinaceus</name>
    <dbReference type="NCBI Taxonomy" id="35708"/>
    <lineage>
        <taxon>Eukaryota</taxon>
        <taxon>Viridiplantae</taxon>
        <taxon>Streptophyta</taxon>
        <taxon>Embryophyta</taxon>
        <taxon>Tracheophyta</taxon>
        <taxon>Spermatophyta</taxon>
        <taxon>Magnoliopsida</taxon>
        <taxon>Liliopsida</taxon>
        <taxon>Poales</taxon>
        <taxon>Poaceae</taxon>
        <taxon>PACMAD clade</taxon>
        <taxon>Arundinoideae</taxon>
        <taxon>Arundineae</taxon>
        <taxon>Arundo</taxon>
    </lineage>
</organism>
<sequence length="81" mass="9660">MQDCRSVDYRSNEIDPTNWEYVPRSRNIVPRLLGSRSIPHWNNRRREWARMHVERDSWEIVSAQGGRGFVGLAVSVQRYRC</sequence>
<protein>
    <submittedName>
        <fullName evidence="1">Uncharacterized protein</fullName>
    </submittedName>
</protein>
<accession>A0A0A9HTN8</accession>
<dbReference type="EMBL" id="GBRH01161613">
    <property type="protein sequence ID" value="JAE36283.1"/>
    <property type="molecule type" value="Transcribed_RNA"/>
</dbReference>
<dbReference type="AlphaFoldDB" id="A0A0A9HTN8"/>
<reference evidence="1" key="2">
    <citation type="journal article" date="2015" name="Data Brief">
        <title>Shoot transcriptome of the giant reed, Arundo donax.</title>
        <authorList>
            <person name="Barrero R.A."/>
            <person name="Guerrero F.D."/>
            <person name="Moolhuijzen P."/>
            <person name="Goolsby J.A."/>
            <person name="Tidwell J."/>
            <person name="Bellgard S.E."/>
            <person name="Bellgard M.I."/>
        </authorList>
    </citation>
    <scope>NUCLEOTIDE SEQUENCE</scope>
    <source>
        <tissue evidence="1">Shoot tissue taken approximately 20 cm above the soil surface</tissue>
    </source>
</reference>
<evidence type="ECO:0000313" key="1">
    <source>
        <dbReference type="EMBL" id="JAE36283.1"/>
    </source>
</evidence>
<proteinExistence type="predicted"/>